<feature type="transmembrane region" description="Helical" evidence="1">
    <location>
        <begin position="95"/>
        <end position="112"/>
    </location>
</feature>
<dbReference type="OrthoDB" id="10352481at2759"/>
<organism evidence="2 3">
    <name type="scientific">Symbiodinium microadriaticum</name>
    <name type="common">Dinoflagellate</name>
    <name type="synonym">Zooxanthella microadriatica</name>
    <dbReference type="NCBI Taxonomy" id="2951"/>
    <lineage>
        <taxon>Eukaryota</taxon>
        <taxon>Sar</taxon>
        <taxon>Alveolata</taxon>
        <taxon>Dinophyceae</taxon>
        <taxon>Suessiales</taxon>
        <taxon>Symbiodiniaceae</taxon>
        <taxon>Symbiodinium</taxon>
    </lineage>
</organism>
<dbReference type="EMBL" id="LSRX01000524">
    <property type="protein sequence ID" value="OLP94881.1"/>
    <property type="molecule type" value="Genomic_DNA"/>
</dbReference>
<keyword evidence="1" id="KW-1133">Transmembrane helix</keyword>
<dbReference type="AlphaFoldDB" id="A0A1Q9DI60"/>
<protein>
    <submittedName>
        <fullName evidence="2">Uncharacterized protein</fullName>
    </submittedName>
</protein>
<proteinExistence type="predicted"/>
<gene>
    <name evidence="2" type="ORF">AK812_SmicGene23047</name>
</gene>
<comment type="caution">
    <text evidence="2">The sequence shown here is derived from an EMBL/GenBank/DDBJ whole genome shotgun (WGS) entry which is preliminary data.</text>
</comment>
<reference evidence="2 3" key="1">
    <citation type="submission" date="2016-02" db="EMBL/GenBank/DDBJ databases">
        <title>Genome analysis of coral dinoflagellate symbionts highlights evolutionary adaptations to a symbiotic lifestyle.</title>
        <authorList>
            <person name="Aranda M."/>
            <person name="Li Y."/>
            <person name="Liew Y.J."/>
            <person name="Baumgarten S."/>
            <person name="Simakov O."/>
            <person name="Wilson M."/>
            <person name="Piel J."/>
            <person name="Ashoor H."/>
            <person name="Bougouffa S."/>
            <person name="Bajic V.B."/>
            <person name="Ryu T."/>
            <person name="Ravasi T."/>
            <person name="Bayer T."/>
            <person name="Micklem G."/>
            <person name="Kim H."/>
            <person name="Bhak J."/>
            <person name="Lajeunesse T.C."/>
            <person name="Voolstra C.R."/>
        </authorList>
    </citation>
    <scope>NUCLEOTIDE SEQUENCE [LARGE SCALE GENOMIC DNA]</scope>
    <source>
        <strain evidence="2 3">CCMP2467</strain>
    </source>
</reference>
<evidence type="ECO:0000313" key="2">
    <source>
        <dbReference type="EMBL" id="OLP94881.1"/>
    </source>
</evidence>
<keyword evidence="1" id="KW-0812">Transmembrane</keyword>
<sequence length="115" mass="12917">MGKKIVGLYGQNSFVRFDSEFLTPQLRLSGLVKKIWTEIPPRCSDIKEPTPLQDLASDLVRGLQVLDTKYQANQAWHCLGLAEQGQIRAMEFDGFAFNTAYILGIIVILVYSRPG</sequence>
<dbReference type="Proteomes" id="UP000186817">
    <property type="component" value="Unassembled WGS sequence"/>
</dbReference>
<keyword evidence="1" id="KW-0472">Membrane</keyword>
<evidence type="ECO:0000313" key="3">
    <source>
        <dbReference type="Proteomes" id="UP000186817"/>
    </source>
</evidence>
<keyword evidence="3" id="KW-1185">Reference proteome</keyword>
<evidence type="ECO:0000256" key="1">
    <source>
        <dbReference type="SAM" id="Phobius"/>
    </source>
</evidence>
<name>A0A1Q9DI60_SYMMI</name>
<accession>A0A1Q9DI60</accession>